<feature type="chain" id="PRO_5017943435" evidence="1">
    <location>
        <begin position="25"/>
        <end position="341"/>
    </location>
</feature>
<evidence type="ECO:0000313" key="3">
    <source>
        <dbReference type="Proteomes" id="UP000275408"/>
    </source>
</evidence>
<comment type="caution">
    <text evidence="2">The sequence shown here is derived from an EMBL/GenBank/DDBJ whole genome shotgun (WGS) entry which is preliminary data.</text>
</comment>
<reference evidence="2 3" key="1">
    <citation type="journal article" date="2018" name="Sci. Rep.">
        <title>Comparative analysis of the Pocillopora damicornis genome highlights role of immune system in coral evolution.</title>
        <authorList>
            <person name="Cunning R."/>
            <person name="Bay R.A."/>
            <person name="Gillette P."/>
            <person name="Baker A.C."/>
            <person name="Traylor-Knowles N."/>
        </authorList>
    </citation>
    <scope>NUCLEOTIDE SEQUENCE [LARGE SCALE GENOMIC DNA]</scope>
    <source>
        <strain evidence="2">RSMAS</strain>
        <tissue evidence="2">Whole animal</tissue>
    </source>
</reference>
<evidence type="ECO:0000313" key="2">
    <source>
        <dbReference type="EMBL" id="RMX37203.1"/>
    </source>
</evidence>
<name>A0A3M6T7A4_POCDA</name>
<keyword evidence="3" id="KW-1185">Reference proteome</keyword>
<feature type="signal peptide" evidence="1">
    <location>
        <begin position="1"/>
        <end position="24"/>
    </location>
</feature>
<dbReference type="AlphaFoldDB" id="A0A3M6T7A4"/>
<dbReference type="Proteomes" id="UP000275408">
    <property type="component" value="Unassembled WGS sequence"/>
</dbReference>
<sequence>MEKSLSSRCLLIFFLQFFNLDMEAKITQSLEFTRAAGSIIKGCWKGQGQAETVSLICLYMSERLMRITYNRNGRTLAIYHTNKEKDIQYLQVLGAGLLRYKAVERRVPMFMSRSLARKIIKRKFKELSYESNSPGNHQVFVKEILRSTKHGAYFKRKGRRSLTENEVVTLEKISATLSKYLSSSHLSKVMERCNLFFLGLIRSRGSLENTPKDHFIERFTRNHMDYEVNVVNRVCPSGKSHKPPRGTGYDSNIGANKNEKSHDCEDMRNGSDQECFGMCGKKCWCWHWVCGDCCLHKGCLQHDACCRYANPQYLSTYCLLPFVYGFDCENGYHGYPTCLHR</sequence>
<dbReference type="EMBL" id="RCHS01004181">
    <property type="protein sequence ID" value="RMX37203.1"/>
    <property type="molecule type" value="Genomic_DNA"/>
</dbReference>
<evidence type="ECO:0000256" key="1">
    <source>
        <dbReference type="SAM" id="SignalP"/>
    </source>
</evidence>
<dbReference type="OrthoDB" id="5948559at2759"/>
<protein>
    <submittedName>
        <fullName evidence="2">Uncharacterized protein</fullName>
    </submittedName>
</protein>
<gene>
    <name evidence="2" type="ORF">pdam_00024504</name>
</gene>
<organism evidence="2 3">
    <name type="scientific">Pocillopora damicornis</name>
    <name type="common">Cauliflower coral</name>
    <name type="synonym">Millepora damicornis</name>
    <dbReference type="NCBI Taxonomy" id="46731"/>
    <lineage>
        <taxon>Eukaryota</taxon>
        <taxon>Metazoa</taxon>
        <taxon>Cnidaria</taxon>
        <taxon>Anthozoa</taxon>
        <taxon>Hexacorallia</taxon>
        <taxon>Scleractinia</taxon>
        <taxon>Astrocoeniina</taxon>
        <taxon>Pocilloporidae</taxon>
        <taxon>Pocillopora</taxon>
    </lineage>
</organism>
<keyword evidence="1" id="KW-0732">Signal</keyword>
<proteinExistence type="predicted"/>
<accession>A0A3M6T7A4</accession>